<evidence type="ECO:0000313" key="4">
    <source>
        <dbReference type="Proteomes" id="UP000466535"/>
    </source>
</evidence>
<protein>
    <recommendedName>
        <fullName evidence="5">PGF-CTERM sorting domain-containing protein</fullName>
    </recommendedName>
</protein>
<dbReference type="InterPro" id="IPR047792">
    <property type="entry name" value="Hvo_1808-like"/>
</dbReference>
<dbReference type="OrthoDB" id="85977at2157"/>
<feature type="region of interest" description="Disordered" evidence="1">
    <location>
        <begin position="496"/>
        <end position="532"/>
    </location>
</feature>
<dbReference type="RefSeq" id="WP_159765093.1">
    <property type="nucleotide sequence ID" value="NZ_WUUT01000007.1"/>
</dbReference>
<proteinExistence type="predicted"/>
<dbReference type="AlphaFoldDB" id="A0A6B0T7L6"/>
<evidence type="ECO:0008006" key="5">
    <source>
        <dbReference type="Google" id="ProtNLM"/>
    </source>
</evidence>
<evidence type="ECO:0000313" key="3">
    <source>
        <dbReference type="EMBL" id="MXR52937.1"/>
    </source>
</evidence>
<dbReference type="NCBIfam" id="NF038145">
    <property type="entry name" value="Hvo_1808_fam"/>
    <property type="match status" value="1"/>
</dbReference>
<dbReference type="Proteomes" id="UP000466535">
    <property type="component" value="Unassembled WGS sequence"/>
</dbReference>
<organism evidence="3 4">
    <name type="scientific">Halovenus carboxidivorans</name>
    <dbReference type="NCBI Taxonomy" id="2692199"/>
    <lineage>
        <taxon>Archaea</taxon>
        <taxon>Methanobacteriati</taxon>
        <taxon>Methanobacteriota</taxon>
        <taxon>Stenosarchaea group</taxon>
        <taxon>Halobacteria</taxon>
        <taxon>Halobacteriales</taxon>
        <taxon>Haloarculaceae</taxon>
        <taxon>Halovenus</taxon>
    </lineage>
</organism>
<dbReference type="EMBL" id="WUUT01000007">
    <property type="protein sequence ID" value="MXR52937.1"/>
    <property type="molecule type" value="Genomic_DNA"/>
</dbReference>
<name>A0A6B0T7L6_9EURY</name>
<feature type="transmembrane region" description="Helical" evidence="2">
    <location>
        <begin position="534"/>
        <end position="555"/>
    </location>
</feature>
<keyword evidence="2" id="KW-1133">Transmembrane helix</keyword>
<keyword evidence="4" id="KW-1185">Reference proteome</keyword>
<evidence type="ECO:0000256" key="1">
    <source>
        <dbReference type="SAM" id="MobiDB-lite"/>
    </source>
</evidence>
<keyword evidence="2" id="KW-0812">Transmembrane</keyword>
<reference evidence="3 4" key="1">
    <citation type="submission" date="2019-12" db="EMBL/GenBank/DDBJ databases">
        <title>Isolation and characterization of three novel carbon monoxide-oxidizing members of Halobacteria from salione crusts and soils.</title>
        <authorList>
            <person name="Myers M.R."/>
            <person name="King G.M."/>
        </authorList>
    </citation>
    <scope>NUCLEOTIDE SEQUENCE [LARGE SCALE GENOMIC DNA]</scope>
    <source>
        <strain evidence="3 4">WSH3</strain>
    </source>
</reference>
<gene>
    <name evidence="3" type="ORF">GRX03_15160</name>
</gene>
<keyword evidence="2" id="KW-0472">Membrane</keyword>
<accession>A0A6B0T7L6</accession>
<feature type="compositionally biased region" description="Acidic residues" evidence="1">
    <location>
        <begin position="508"/>
        <end position="528"/>
    </location>
</feature>
<comment type="caution">
    <text evidence="3">The sequence shown here is derived from an EMBL/GenBank/DDBJ whole genome shotgun (WGS) entry which is preliminary data.</text>
</comment>
<sequence>MRRDGTRLLLFAIALVAFGVVIVTPAAASPGETTDSTASAQSAVFTDDHVGECAATPPSDLDDPENPEGVIGWVEGYWYTEPVEVTPEDGFNETERDRLAGRTAAQVEALRCLDYTEGLPPLRTISREEYRERIVAPAVEQISPEGRLYERAQYAARLTIGNEVNTTRELIEAQTAFPAAFYLPSEQYMAFVTDDETVEDLNQGTLAHELVHALQDQHFDVAAVFAEPTNDGYLSSAGVVETDAQFFQQQYQQNCAAGEWATECFIPAPGQPPEVPNWAIALNQQFQYTLPLIEQRYQAGGTQAINDLFGNYPETTTETIYPDRLGEFETANITVPDRSTSAWRRVQSGNLTYNTIGQAGVTAILVAPYYETNGRQSVISDFSEFMPRRGELDYGIPETDGWRGDKLYGYANGDNETAAVWELAWADAGDAEQFAEAYRSLLEYRGGTLADGYQNVYTLDTDAYDMAVAVEQTDDRVRIVTAPSVDDLTTVHESISLQQTNGSQDSMDGTDSEDGSDGTEANESDNAQDSDGSGAGFGLFAAALAVIAVGAASALRRR</sequence>
<evidence type="ECO:0000256" key="2">
    <source>
        <dbReference type="SAM" id="Phobius"/>
    </source>
</evidence>